<comment type="caution">
    <text evidence="1">The sequence shown here is derived from an EMBL/GenBank/DDBJ whole genome shotgun (WGS) entry which is preliminary data.</text>
</comment>
<dbReference type="EMBL" id="JAUNZN010000001">
    <property type="protein sequence ID" value="KAK4831125.1"/>
    <property type="molecule type" value="Genomic_DNA"/>
</dbReference>
<accession>A0AAN7S7H9</accession>
<keyword evidence="2" id="KW-1185">Reference proteome</keyword>
<evidence type="ECO:0000313" key="2">
    <source>
        <dbReference type="Proteomes" id="UP001333110"/>
    </source>
</evidence>
<name>A0AAN7S7H9_MYCAM</name>
<dbReference type="AlphaFoldDB" id="A0AAN7S7H9"/>
<gene>
    <name evidence="1" type="ORF">QYF61_015428</name>
</gene>
<proteinExistence type="predicted"/>
<evidence type="ECO:0000313" key="1">
    <source>
        <dbReference type="EMBL" id="KAK4831125.1"/>
    </source>
</evidence>
<protein>
    <submittedName>
        <fullName evidence="1">Uncharacterized protein</fullName>
    </submittedName>
</protein>
<reference evidence="1 2" key="1">
    <citation type="journal article" date="2023" name="J. Hered.">
        <title>Chromosome-level genome of the wood stork (Mycteria americana) provides insight into avian chromosome evolution.</title>
        <authorList>
            <person name="Flamio R. Jr."/>
            <person name="Ramstad K.M."/>
        </authorList>
    </citation>
    <scope>NUCLEOTIDE SEQUENCE [LARGE SCALE GENOMIC DNA]</scope>
    <source>
        <strain evidence="1">JAX WOST 10</strain>
    </source>
</reference>
<organism evidence="1 2">
    <name type="scientific">Mycteria americana</name>
    <name type="common">Wood stork</name>
    <dbReference type="NCBI Taxonomy" id="33587"/>
    <lineage>
        <taxon>Eukaryota</taxon>
        <taxon>Metazoa</taxon>
        <taxon>Chordata</taxon>
        <taxon>Craniata</taxon>
        <taxon>Vertebrata</taxon>
        <taxon>Euteleostomi</taxon>
        <taxon>Archelosauria</taxon>
        <taxon>Archosauria</taxon>
        <taxon>Dinosauria</taxon>
        <taxon>Saurischia</taxon>
        <taxon>Theropoda</taxon>
        <taxon>Coelurosauria</taxon>
        <taxon>Aves</taxon>
        <taxon>Neognathae</taxon>
        <taxon>Neoaves</taxon>
        <taxon>Aequornithes</taxon>
        <taxon>Ciconiiformes</taxon>
        <taxon>Ciconiidae</taxon>
        <taxon>Mycteria</taxon>
    </lineage>
</organism>
<dbReference type="Proteomes" id="UP001333110">
    <property type="component" value="Unassembled WGS sequence"/>
</dbReference>
<sequence>MVFKVPSNPNHSMILSLCEAPIIQGEMLSDLLHCLDTHKSMGPDGIHPRVLKELAEQSWLTEEVPVDWKLPNVIPIYKTG</sequence>